<evidence type="ECO:0000313" key="10">
    <source>
        <dbReference type="EMBL" id="OAI15051.1"/>
    </source>
</evidence>
<dbReference type="InterPro" id="IPR013426">
    <property type="entry name" value="EpsH-like"/>
</dbReference>
<dbReference type="GO" id="GO:0008233">
    <property type="term" value="F:peptidase activity"/>
    <property type="evidence" value="ECO:0007669"/>
    <property type="project" value="UniProtKB-KW"/>
</dbReference>
<dbReference type="NCBIfam" id="TIGR04152">
    <property type="entry name" value="exosort_VPLPA"/>
    <property type="match status" value="1"/>
</dbReference>
<evidence type="ECO:0000256" key="2">
    <source>
        <dbReference type="ARBA" id="ARBA00022475"/>
    </source>
</evidence>
<keyword evidence="2" id="KW-1003">Cell membrane</keyword>
<dbReference type="EMBL" id="LUUI01000105">
    <property type="protein sequence ID" value="OAI15051.1"/>
    <property type="molecule type" value="Genomic_DNA"/>
</dbReference>
<evidence type="ECO:0000256" key="5">
    <source>
        <dbReference type="ARBA" id="ARBA00022801"/>
    </source>
</evidence>
<keyword evidence="11" id="KW-1185">Reference proteome</keyword>
<feature type="transmembrane region" description="Helical" evidence="8">
    <location>
        <begin position="68"/>
        <end position="86"/>
    </location>
</feature>
<dbReference type="Pfam" id="PF11984">
    <property type="entry name" value="DUF3485"/>
    <property type="match status" value="1"/>
</dbReference>
<reference evidence="10 11" key="1">
    <citation type="submission" date="2016-03" db="EMBL/GenBank/DDBJ databases">
        <authorList>
            <person name="Ploux O."/>
        </authorList>
    </citation>
    <scope>NUCLEOTIDE SEQUENCE [LARGE SCALE GENOMIC DNA]</scope>
    <source>
        <strain evidence="10 11">R-45370</strain>
    </source>
</reference>
<feature type="transmembrane region" description="Helical" evidence="8">
    <location>
        <begin position="209"/>
        <end position="228"/>
    </location>
</feature>
<organism evidence="10 11">
    <name type="scientific">Methylomonas lenta</name>
    <dbReference type="NCBI Taxonomy" id="980561"/>
    <lineage>
        <taxon>Bacteria</taxon>
        <taxon>Pseudomonadati</taxon>
        <taxon>Pseudomonadota</taxon>
        <taxon>Gammaproteobacteria</taxon>
        <taxon>Methylococcales</taxon>
        <taxon>Methylococcaceae</taxon>
        <taxon>Methylomonas</taxon>
    </lineage>
</organism>
<comment type="subcellular location">
    <subcellularLocation>
        <location evidence="1">Cell membrane</location>
        <topology evidence="1">Multi-pass membrane protein</topology>
    </subcellularLocation>
</comment>
<keyword evidence="6 8" id="KW-1133">Transmembrane helix</keyword>
<evidence type="ECO:0000256" key="8">
    <source>
        <dbReference type="SAM" id="Phobius"/>
    </source>
</evidence>
<comment type="caution">
    <text evidence="10">The sequence shown here is derived from an EMBL/GenBank/DDBJ whole genome shotgun (WGS) entry which is preliminary data.</text>
</comment>
<keyword evidence="3" id="KW-0645">Protease</keyword>
<accession>A0A177NB41</accession>
<feature type="transmembrane region" description="Helical" evidence="8">
    <location>
        <begin position="333"/>
        <end position="351"/>
    </location>
</feature>
<dbReference type="InterPro" id="IPR014263">
    <property type="entry name" value="Methanolan_biosynth_EpsI"/>
</dbReference>
<dbReference type="GO" id="GO:0006508">
    <property type="term" value="P:proteolysis"/>
    <property type="evidence" value="ECO:0007669"/>
    <property type="project" value="UniProtKB-KW"/>
</dbReference>
<dbReference type="InterPro" id="IPR019127">
    <property type="entry name" value="Exosortase"/>
</dbReference>
<evidence type="ECO:0000259" key="9">
    <source>
        <dbReference type="Pfam" id="PF11984"/>
    </source>
</evidence>
<dbReference type="NCBIfam" id="TIGR02914">
    <property type="entry name" value="EpsI_fam"/>
    <property type="match status" value="1"/>
</dbReference>
<name>A0A177NB41_9GAMM</name>
<keyword evidence="7 8" id="KW-0472">Membrane</keyword>
<dbReference type="Pfam" id="PF09721">
    <property type="entry name" value="Exosortase_EpsH"/>
    <property type="match status" value="1"/>
</dbReference>
<evidence type="ECO:0000256" key="7">
    <source>
        <dbReference type="ARBA" id="ARBA00023136"/>
    </source>
</evidence>
<feature type="domain" description="Methanolan biosynthesis EpsI" evidence="9">
    <location>
        <begin position="336"/>
        <end position="539"/>
    </location>
</feature>
<feature type="transmembrane region" description="Helical" evidence="8">
    <location>
        <begin position="278"/>
        <end position="298"/>
    </location>
</feature>
<evidence type="ECO:0000313" key="11">
    <source>
        <dbReference type="Proteomes" id="UP000078476"/>
    </source>
</evidence>
<feature type="transmembrane region" description="Helical" evidence="8">
    <location>
        <begin position="93"/>
        <end position="109"/>
    </location>
</feature>
<dbReference type="InterPro" id="IPR026392">
    <property type="entry name" value="Exo/Archaeosortase_dom"/>
</dbReference>
<proteinExistence type="predicted"/>
<dbReference type="GO" id="GO:0005886">
    <property type="term" value="C:plasma membrane"/>
    <property type="evidence" value="ECO:0007669"/>
    <property type="project" value="UniProtKB-SubCell"/>
</dbReference>
<feature type="transmembrane region" description="Helical" evidence="8">
    <location>
        <begin position="25"/>
        <end position="48"/>
    </location>
</feature>
<dbReference type="InterPro" id="IPR026491">
    <property type="entry name" value="ExosortD_VPLPA"/>
</dbReference>
<dbReference type="STRING" id="980561.A1359_10090"/>
<keyword evidence="5" id="KW-0378">Hydrolase</keyword>
<dbReference type="NCBIfam" id="TIGR02602">
    <property type="entry name" value="8TM_EpsH"/>
    <property type="match status" value="1"/>
</dbReference>
<evidence type="ECO:0000256" key="1">
    <source>
        <dbReference type="ARBA" id="ARBA00004651"/>
    </source>
</evidence>
<dbReference type="AlphaFoldDB" id="A0A177NB41"/>
<feature type="transmembrane region" description="Helical" evidence="8">
    <location>
        <begin position="235"/>
        <end position="258"/>
    </location>
</feature>
<dbReference type="OrthoDB" id="9797363at2"/>
<evidence type="ECO:0000256" key="4">
    <source>
        <dbReference type="ARBA" id="ARBA00022692"/>
    </source>
</evidence>
<keyword evidence="4 8" id="KW-0812">Transmembrane</keyword>
<evidence type="ECO:0000256" key="3">
    <source>
        <dbReference type="ARBA" id="ARBA00022670"/>
    </source>
</evidence>
<gene>
    <name evidence="10" type="ORF">A1359_10090</name>
</gene>
<sequence length="542" mass="60856">MQMENDMSVSTDKAPNSQYTEHLTYWRFSVTSWLLLASALVLMIWAYYGGLENLVHRWEVEEEYNHGYFLPLVTLTFLWQLGPTFARQEFPPSWSALVVAGLALVMFVVGELSAIYLLIHYSFILLLFALSLALVGWSGTRLTFAPIGILVFSIPIPYFLESTITSKLQLLSSKFGVNLIRLCDIPVFREGNLIDLGVFKLEVVEACSGLTYLYPLLGFGAICAYLYHTSAWKRAALMVSTIPIAILLNSFRIGMIGFLVKYFGSEQAEGFLHDFEGFAVFMVCVAILFLEMWALTFVGQDRRPFSEVFGLTFDVVELSPQDQIKVRSLSKPLIACVGLIAAAGILTASIANRSEIKPERAYFSAFPRSIGEWQSKPDTLGDEVLKTLDLTDYLLADFTKPATGAPVNFYVAYYESQRKGSSPHSPTVCLPGGGWQIVNMSRQTFPGTDTRQPFQFNRVLIRKGNSSQLVYYWFEERGRVMADEYQVKWYLFRDALIDNRTDGALVRVISPIVNGEPVEVADQRINAFLAGALPLLPSYVPN</sequence>
<dbReference type="NCBIfam" id="TIGR04178">
    <property type="entry name" value="exo_archaeo"/>
    <property type="match status" value="1"/>
</dbReference>
<evidence type="ECO:0000256" key="6">
    <source>
        <dbReference type="ARBA" id="ARBA00022989"/>
    </source>
</evidence>
<dbReference type="Proteomes" id="UP000078476">
    <property type="component" value="Unassembled WGS sequence"/>
</dbReference>
<feature type="transmembrane region" description="Helical" evidence="8">
    <location>
        <begin position="115"/>
        <end position="135"/>
    </location>
</feature>
<protein>
    <submittedName>
        <fullName evidence="10">VPLPA-CTERM-specific exosortase XrtD</fullName>
    </submittedName>
</protein>